<accession>A0AAD9VA01</accession>
<reference evidence="7" key="2">
    <citation type="journal article" date="2023" name="Science">
        <title>Genomic signatures of disease resistance in endangered staghorn corals.</title>
        <authorList>
            <person name="Vollmer S.V."/>
            <person name="Selwyn J.D."/>
            <person name="Despard B.A."/>
            <person name="Roesel C.L."/>
        </authorList>
    </citation>
    <scope>NUCLEOTIDE SEQUENCE</scope>
    <source>
        <strain evidence="7">K2</strain>
    </source>
</reference>
<evidence type="ECO:0000256" key="2">
    <source>
        <dbReference type="ARBA" id="ARBA00022540"/>
    </source>
</evidence>
<dbReference type="SMART" id="SM00232">
    <property type="entry name" value="JAB_MPN"/>
    <property type="match status" value="2"/>
</dbReference>
<feature type="domain" description="MPN" evidence="6">
    <location>
        <begin position="127"/>
        <end position="257"/>
    </location>
</feature>
<dbReference type="FunFam" id="3.40.140.10:FF:000014">
    <property type="entry name" value="Eukaryotic translation initiation factor 3 subunit F"/>
    <property type="match status" value="1"/>
</dbReference>
<comment type="function">
    <text evidence="4">Deubiquitinates activated NOTCH1, promoting its nuclear import, thereby acting as a positive regulator of Notch signaling.</text>
</comment>
<dbReference type="Gene3D" id="3.40.140.10">
    <property type="entry name" value="Cytidine Deaminase, domain 2"/>
    <property type="match status" value="2"/>
</dbReference>
<organism evidence="7 8">
    <name type="scientific">Acropora cervicornis</name>
    <name type="common">Staghorn coral</name>
    <dbReference type="NCBI Taxonomy" id="6130"/>
    <lineage>
        <taxon>Eukaryota</taxon>
        <taxon>Metazoa</taxon>
        <taxon>Cnidaria</taxon>
        <taxon>Anthozoa</taxon>
        <taxon>Hexacorallia</taxon>
        <taxon>Scleractinia</taxon>
        <taxon>Astrocoeniina</taxon>
        <taxon>Acroporidae</taxon>
        <taxon>Acropora</taxon>
    </lineage>
</organism>
<dbReference type="GO" id="GO:0101005">
    <property type="term" value="F:deubiquitinase activity"/>
    <property type="evidence" value="ECO:0007669"/>
    <property type="project" value="UniProtKB-ARBA"/>
</dbReference>
<dbReference type="PANTHER" id="PTHR10540">
    <property type="entry name" value="EUKARYOTIC TRANSLATION INITIATION FACTOR 3 SUBUNIT F-RELATED"/>
    <property type="match status" value="1"/>
</dbReference>
<dbReference type="GO" id="GO:0016282">
    <property type="term" value="C:eukaryotic 43S preinitiation complex"/>
    <property type="evidence" value="ECO:0007669"/>
    <property type="project" value="UniProtKB-UniRule"/>
</dbReference>
<comment type="subcellular location">
    <subcellularLocation>
        <location evidence="5">Cytoplasm</location>
    </subcellularLocation>
</comment>
<dbReference type="Pfam" id="PF01398">
    <property type="entry name" value="JAB"/>
    <property type="match status" value="2"/>
</dbReference>
<dbReference type="GO" id="GO:0008237">
    <property type="term" value="F:metallopeptidase activity"/>
    <property type="evidence" value="ECO:0007669"/>
    <property type="project" value="InterPro"/>
</dbReference>
<evidence type="ECO:0000256" key="4">
    <source>
        <dbReference type="ARBA" id="ARBA00059951"/>
    </source>
</evidence>
<evidence type="ECO:0000256" key="5">
    <source>
        <dbReference type="HAMAP-Rule" id="MF_03005"/>
    </source>
</evidence>
<sequence>MATTETRRARKVYVHPVVLFSIVDGFERRSEDAKRVIGTLLGSVEKCSIEIRSSFGVPHNESQDEVAIELEYAISMFELHKKAHPNDEIVGWLKKDTVRAKKTGTERGSMRAEFKMATTETRRARKVYVHPVVLFSIVDGFERRSEDAKRVIGTLLGSVEKCSIEIRSSFGVPHNESQDEVAIELEYAKSMFELHKKAHPNDEIVGWYATGSDVTEHSLLIHEYYSREASNPVHLTIDTTLKGSQMGIRAYQSCKMGVPGKTEGTIFSPVPCEVILNGPERVGVNWLQRTKSTARQSLKPLSEMQHVSSASETLLEMLESVVSYVDDVLAGKVPGDNSVGRELMDLVTSVPRMSKEEFESILNSNMQDLLMIVYLSGLCKTQISLGEKLATVL</sequence>
<reference evidence="7" key="1">
    <citation type="journal article" date="2023" name="G3 (Bethesda)">
        <title>Whole genome assembly and annotation of the endangered Caribbean coral Acropora cervicornis.</title>
        <authorList>
            <person name="Selwyn J.D."/>
            <person name="Vollmer S.V."/>
        </authorList>
    </citation>
    <scope>NUCLEOTIDE SEQUENCE</scope>
    <source>
        <strain evidence="7">K2</strain>
    </source>
</reference>
<dbReference type="GO" id="GO:0031369">
    <property type="term" value="F:translation initiation factor binding"/>
    <property type="evidence" value="ECO:0007669"/>
    <property type="project" value="InterPro"/>
</dbReference>
<dbReference type="GO" id="GO:0071541">
    <property type="term" value="C:eukaryotic translation initiation factor 3 complex, eIF3m"/>
    <property type="evidence" value="ECO:0007669"/>
    <property type="project" value="TreeGrafter"/>
</dbReference>
<dbReference type="CDD" id="cd08064">
    <property type="entry name" value="MPN_eIF3f"/>
    <property type="match status" value="1"/>
</dbReference>
<protein>
    <recommendedName>
        <fullName evidence="5">Eukaryotic translation initiation factor 3 subunit F</fullName>
        <shortName evidence="5">eIF3f</shortName>
    </recommendedName>
    <alternativeName>
        <fullName evidence="5">Eukaryotic translation initiation factor 3 subunit 5</fullName>
    </alternativeName>
</protein>
<evidence type="ECO:0000313" key="7">
    <source>
        <dbReference type="EMBL" id="KAK2566704.1"/>
    </source>
</evidence>
<dbReference type="InterPro" id="IPR024969">
    <property type="entry name" value="EIF3F/CSN6-like_C"/>
</dbReference>
<keyword evidence="1 5" id="KW-0963">Cytoplasm</keyword>
<comment type="subunit">
    <text evidence="5">Component of the eukaryotic translation initiation factor 3 (eIF-3) complex.</text>
</comment>
<keyword evidence="3 5" id="KW-0648">Protein biosynthesis</keyword>
<dbReference type="Proteomes" id="UP001249851">
    <property type="component" value="Unassembled WGS sequence"/>
</dbReference>
<dbReference type="InterPro" id="IPR037518">
    <property type="entry name" value="MPN"/>
</dbReference>
<comment type="similarity">
    <text evidence="5">Belongs to the eIF-3 subunit F family.</text>
</comment>
<proteinExistence type="inferred from homology"/>
<dbReference type="AlphaFoldDB" id="A0AAD9VA01"/>
<dbReference type="GO" id="GO:0003743">
    <property type="term" value="F:translation initiation factor activity"/>
    <property type="evidence" value="ECO:0007669"/>
    <property type="project" value="UniProtKB-UniRule"/>
</dbReference>
<evidence type="ECO:0000313" key="8">
    <source>
        <dbReference type="Proteomes" id="UP001249851"/>
    </source>
</evidence>
<gene>
    <name evidence="7" type="ORF">P5673_009376</name>
</gene>
<dbReference type="HAMAP" id="MF_03005">
    <property type="entry name" value="eIF3f"/>
    <property type="match status" value="1"/>
</dbReference>
<dbReference type="Pfam" id="PF13012">
    <property type="entry name" value="MitMem_reg"/>
    <property type="match status" value="1"/>
</dbReference>
<name>A0AAD9VA01_ACRCE</name>
<evidence type="ECO:0000259" key="6">
    <source>
        <dbReference type="PROSITE" id="PS50249"/>
    </source>
</evidence>
<dbReference type="PROSITE" id="PS50249">
    <property type="entry name" value="MPN"/>
    <property type="match status" value="1"/>
</dbReference>
<comment type="caution">
    <text evidence="7">The sequence shown here is derived from an EMBL/GenBank/DDBJ whole genome shotgun (WGS) entry which is preliminary data.</text>
</comment>
<dbReference type="InterPro" id="IPR027531">
    <property type="entry name" value="eIF3f"/>
</dbReference>
<dbReference type="PANTHER" id="PTHR10540:SF6">
    <property type="entry name" value="EUKARYOTIC TRANSLATION INITIATION FACTOR 3 SUBUNIT F"/>
    <property type="match status" value="1"/>
</dbReference>
<keyword evidence="8" id="KW-1185">Reference proteome</keyword>
<comment type="function">
    <text evidence="5">Component of the eukaryotic translation initiation factor 3 (eIF-3) complex, which is involved in protein synthesis of a specialized repertoire of mRNAs and, together with other initiation factors, stimulates binding of mRNA and methionyl-tRNAi to the 40S ribosome. The eIF-3 complex specifically targets and initiates translation of a subset of mRNAs involved in cell proliferation.</text>
</comment>
<dbReference type="InterPro" id="IPR000555">
    <property type="entry name" value="JAMM/MPN+_dom"/>
</dbReference>
<evidence type="ECO:0000256" key="1">
    <source>
        <dbReference type="ARBA" id="ARBA00022490"/>
    </source>
</evidence>
<dbReference type="GO" id="GO:0001732">
    <property type="term" value="P:formation of cytoplasmic translation initiation complex"/>
    <property type="evidence" value="ECO:0007669"/>
    <property type="project" value="UniProtKB-UniRule"/>
</dbReference>
<dbReference type="GO" id="GO:0033290">
    <property type="term" value="C:eukaryotic 48S preinitiation complex"/>
    <property type="evidence" value="ECO:0007669"/>
    <property type="project" value="UniProtKB-UniRule"/>
</dbReference>
<dbReference type="EMBL" id="JARQWQ010000016">
    <property type="protein sequence ID" value="KAK2566704.1"/>
    <property type="molecule type" value="Genomic_DNA"/>
</dbReference>
<keyword evidence="2 5" id="KW-0396">Initiation factor</keyword>
<evidence type="ECO:0000256" key="3">
    <source>
        <dbReference type="ARBA" id="ARBA00022917"/>
    </source>
</evidence>
<dbReference type="CDD" id="cd08057">
    <property type="entry name" value="MPN_euk_non_mb"/>
    <property type="match status" value="1"/>
</dbReference>